<name>A0ABV8QZR9_9MICC</name>
<accession>A0ABV8QZR9</accession>
<proteinExistence type="predicted"/>
<evidence type="ECO:0000313" key="7">
    <source>
        <dbReference type="EMBL" id="MFC4265282.1"/>
    </source>
</evidence>
<organism evidence="7 8">
    <name type="scientific">Arthrobacter cryoconiti</name>
    <dbReference type="NCBI Taxonomy" id="748907"/>
    <lineage>
        <taxon>Bacteria</taxon>
        <taxon>Bacillati</taxon>
        <taxon>Actinomycetota</taxon>
        <taxon>Actinomycetes</taxon>
        <taxon>Micrococcales</taxon>
        <taxon>Micrococcaceae</taxon>
        <taxon>Arthrobacter</taxon>
    </lineage>
</organism>
<protein>
    <submittedName>
        <fullName evidence="7">Aromatic acid exporter family protein</fullName>
    </submittedName>
</protein>
<comment type="subcellular location">
    <subcellularLocation>
        <location evidence="1">Cell membrane</location>
        <topology evidence="1">Multi-pass membrane protein</topology>
    </subcellularLocation>
</comment>
<evidence type="ECO:0000256" key="6">
    <source>
        <dbReference type="SAM" id="Phobius"/>
    </source>
</evidence>
<keyword evidence="8" id="KW-1185">Reference proteome</keyword>
<reference evidence="8" key="1">
    <citation type="journal article" date="2019" name="Int. J. Syst. Evol. Microbiol.">
        <title>The Global Catalogue of Microorganisms (GCM) 10K type strain sequencing project: providing services to taxonomists for standard genome sequencing and annotation.</title>
        <authorList>
            <consortium name="The Broad Institute Genomics Platform"/>
            <consortium name="The Broad Institute Genome Sequencing Center for Infectious Disease"/>
            <person name="Wu L."/>
            <person name="Ma J."/>
        </authorList>
    </citation>
    <scope>NUCLEOTIDE SEQUENCE [LARGE SCALE GENOMIC DNA]</scope>
    <source>
        <strain evidence="8">CGMCC 1.10698</strain>
    </source>
</reference>
<keyword evidence="5 6" id="KW-0472">Membrane</keyword>
<evidence type="ECO:0000256" key="1">
    <source>
        <dbReference type="ARBA" id="ARBA00004651"/>
    </source>
</evidence>
<gene>
    <name evidence="7" type="ORF">ACFOW9_06680</name>
</gene>
<dbReference type="Proteomes" id="UP001595773">
    <property type="component" value="Unassembled WGS sequence"/>
</dbReference>
<evidence type="ECO:0000256" key="5">
    <source>
        <dbReference type="ARBA" id="ARBA00023136"/>
    </source>
</evidence>
<evidence type="ECO:0000313" key="8">
    <source>
        <dbReference type="Proteomes" id="UP001595773"/>
    </source>
</evidence>
<evidence type="ECO:0000256" key="2">
    <source>
        <dbReference type="ARBA" id="ARBA00022475"/>
    </source>
</evidence>
<keyword evidence="4 6" id="KW-1133">Transmembrane helix</keyword>
<dbReference type="Pfam" id="PF06081">
    <property type="entry name" value="ArAE_1"/>
    <property type="match status" value="1"/>
</dbReference>
<keyword evidence="2" id="KW-1003">Cell membrane</keyword>
<keyword evidence="3 6" id="KW-0812">Transmembrane</keyword>
<evidence type="ECO:0000256" key="3">
    <source>
        <dbReference type="ARBA" id="ARBA00022692"/>
    </source>
</evidence>
<dbReference type="EMBL" id="JBHSCQ010000006">
    <property type="protein sequence ID" value="MFC4265282.1"/>
    <property type="molecule type" value="Genomic_DNA"/>
</dbReference>
<feature type="transmembrane region" description="Helical" evidence="6">
    <location>
        <begin position="38"/>
        <end position="60"/>
    </location>
</feature>
<feature type="transmembrane region" description="Helical" evidence="6">
    <location>
        <begin position="131"/>
        <end position="151"/>
    </location>
</feature>
<dbReference type="InterPro" id="IPR010343">
    <property type="entry name" value="ArAE_1"/>
</dbReference>
<feature type="transmembrane region" description="Helical" evidence="6">
    <location>
        <begin position="66"/>
        <end position="97"/>
    </location>
</feature>
<sequence length="355" mass="38004">MSTAAGQRLLLALKTSLAVGIAWLLARYAPGVAQRYPYYAPLGALVSMYPTFMGSIRAGLQTLTGITLGILLAAGVLLLGSPNIFSISLAVGLGVLAAGHPRLGAGREYVPVAALFVLIVGGQDADSFSVGYAVQMSLGILVGLAVNMLIFPPLALDAARLGVSRGRNVLVNQLEDIGYALVEHWPPERKDWAERTEVISATVSDIRGAVYHAHESQKGNPRAYLHSRHRLASENFADLAVLEAVAFHVRDVTEVLSNAVWGSSMDGVFDAKLCTPMSECLRSVAHILKLWDDAALDQQSFDQALTAVDNLTSELRLSAREEHHSMAPGAAVALDSERILRAVHRRVLAQAENAL</sequence>
<evidence type="ECO:0000256" key="4">
    <source>
        <dbReference type="ARBA" id="ARBA00022989"/>
    </source>
</evidence>
<comment type="caution">
    <text evidence="7">The sequence shown here is derived from an EMBL/GenBank/DDBJ whole genome shotgun (WGS) entry which is preliminary data.</text>
</comment>
<dbReference type="RefSeq" id="WP_230067304.1">
    <property type="nucleotide sequence ID" value="NZ_BAABLL010000003.1"/>
</dbReference>
<feature type="transmembrane region" description="Helical" evidence="6">
    <location>
        <begin position="109"/>
        <end position="125"/>
    </location>
</feature>
<feature type="transmembrane region" description="Helical" evidence="6">
    <location>
        <begin position="6"/>
        <end position="26"/>
    </location>
</feature>